<dbReference type="Proteomes" id="UP000005143">
    <property type="component" value="Unassembled WGS sequence"/>
</dbReference>
<dbReference type="EMBL" id="AGUD01000256">
    <property type="protein sequence ID" value="EHN09730.1"/>
    <property type="molecule type" value="Genomic_DNA"/>
</dbReference>
<organism evidence="1 2">
    <name type="scientific">Patulibacter medicamentivorans</name>
    <dbReference type="NCBI Taxonomy" id="1097667"/>
    <lineage>
        <taxon>Bacteria</taxon>
        <taxon>Bacillati</taxon>
        <taxon>Actinomycetota</taxon>
        <taxon>Thermoleophilia</taxon>
        <taxon>Solirubrobacterales</taxon>
        <taxon>Patulibacteraceae</taxon>
        <taxon>Patulibacter</taxon>
    </lineage>
</organism>
<accession>H0E9C0</accession>
<reference evidence="1 2" key="1">
    <citation type="journal article" date="2013" name="Biodegradation">
        <title>Quantitative proteomic analysis of ibuprofen-degrading Patulibacter sp. strain I11.</title>
        <authorList>
            <person name="Almeida B."/>
            <person name="Kjeldal H."/>
            <person name="Lolas I."/>
            <person name="Knudsen A.D."/>
            <person name="Carvalho G."/>
            <person name="Nielsen K.L."/>
            <person name="Barreto Crespo M.T."/>
            <person name="Stensballe A."/>
            <person name="Nielsen J.L."/>
        </authorList>
    </citation>
    <scope>NUCLEOTIDE SEQUENCE [LARGE SCALE GENOMIC DNA]</scope>
    <source>
        <strain evidence="1 2">I11</strain>
    </source>
</reference>
<evidence type="ECO:0000313" key="1">
    <source>
        <dbReference type="EMBL" id="EHN09730.1"/>
    </source>
</evidence>
<name>H0E9C0_9ACTN</name>
<protein>
    <submittedName>
        <fullName evidence="1">Uncharacterized protein</fullName>
    </submittedName>
</protein>
<evidence type="ECO:0000313" key="2">
    <source>
        <dbReference type="Proteomes" id="UP000005143"/>
    </source>
</evidence>
<gene>
    <name evidence="1" type="ORF">PAI11_34370</name>
</gene>
<proteinExistence type="predicted"/>
<keyword evidence="2" id="KW-1185">Reference proteome</keyword>
<sequence length="47" mass="5719">MWFADDRDYWAKQHWEVERVAGDPASPKGARWHITKGKISLRFTRWM</sequence>
<comment type="caution">
    <text evidence="1">The sequence shown here is derived from an EMBL/GenBank/DDBJ whole genome shotgun (WGS) entry which is preliminary data.</text>
</comment>
<dbReference type="AlphaFoldDB" id="H0E9C0"/>